<keyword evidence="1" id="KW-0732">Signal</keyword>
<reference evidence="2 3" key="1">
    <citation type="submission" date="2020-08" db="EMBL/GenBank/DDBJ databases">
        <title>Genomic Encyclopedia of Type Strains, Phase IV (KMG-IV): sequencing the most valuable type-strain genomes for metagenomic binning, comparative biology and taxonomic classification.</title>
        <authorList>
            <person name="Goeker M."/>
        </authorList>
    </citation>
    <scope>NUCLEOTIDE SEQUENCE [LARGE SCALE GENOMIC DNA]</scope>
    <source>
        <strain evidence="2 3">YIM 65646</strain>
    </source>
</reference>
<evidence type="ECO:0008006" key="4">
    <source>
        <dbReference type="Google" id="ProtNLM"/>
    </source>
</evidence>
<proteinExistence type="predicted"/>
<feature type="chain" id="PRO_5039128102" description="Secreted protein" evidence="1">
    <location>
        <begin position="24"/>
        <end position="163"/>
    </location>
</feature>
<keyword evidence="3" id="KW-1185">Reference proteome</keyword>
<protein>
    <recommendedName>
        <fullName evidence="4">Secreted protein</fullName>
    </recommendedName>
</protein>
<comment type="caution">
    <text evidence="2">The sequence shown here is derived from an EMBL/GenBank/DDBJ whole genome shotgun (WGS) entry which is preliminary data.</text>
</comment>
<dbReference type="AlphaFoldDB" id="A0A841FIF6"/>
<sequence length="163" mass="15257">MRTFSKRVAAVALSAAITGAVFAPAIASAEDPPAADCAALTADLQAAVTALTTAVAVPVRDGADLPGLPVGGDPLAAALDVQGAVAALGGGGCLPGVPEPGADVTLCVELAVDLNLNVSAVLAAVVNVDGPDLTAAAAAAADLSTTVTALVGGSCLGGVAPPV</sequence>
<organism evidence="2 3">
    <name type="scientific">Phytomonospora endophytica</name>
    <dbReference type="NCBI Taxonomy" id="714109"/>
    <lineage>
        <taxon>Bacteria</taxon>
        <taxon>Bacillati</taxon>
        <taxon>Actinomycetota</taxon>
        <taxon>Actinomycetes</taxon>
        <taxon>Micromonosporales</taxon>
        <taxon>Micromonosporaceae</taxon>
        <taxon>Phytomonospora</taxon>
    </lineage>
</organism>
<feature type="signal peptide" evidence="1">
    <location>
        <begin position="1"/>
        <end position="23"/>
    </location>
</feature>
<dbReference type="RefSeq" id="WP_184786222.1">
    <property type="nucleotide sequence ID" value="NZ_BONT01000100.1"/>
</dbReference>
<dbReference type="Proteomes" id="UP000548476">
    <property type="component" value="Unassembled WGS sequence"/>
</dbReference>
<evidence type="ECO:0000313" key="2">
    <source>
        <dbReference type="EMBL" id="MBB6033352.1"/>
    </source>
</evidence>
<evidence type="ECO:0000256" key="1">
    <source>
        <dbReference type="SAM" id="SignalP"/>
    </source>
</evidence>
<accession>A0A841FIF6</accession>
<dbReference type="EMBL" id="JACHGT010000002">
    <property type="protein sequence ID" value="MBB6033352.1"/>
    <property type="molecule type" value="Genomic_DNA"/>
</dbReference>
<name>A0A841FIF6_9ACTN</name>
<gene>
    <name evidence="2" type="ORF">HNR73_001199</name>
</gene>
<evidence type="ECO:0000313" key="3">
    <source>
        <dbReference type="Proteomes" id="UP000548476"/>
    </source>
</evidence>